<dbReference type="FunCoup" id="A0A1S3ETN1">
    <property type="interactions" value="117"/>
</dbReference>
<dbReference type="KEGG" id="dord:105982268"/>
<dbReference type="PANTHER" id="PTHR14485:SF3">
    <property type="entry name" value="TETRATRICOPEPTIDE REPEAT PROTEIN 23"/>
    <property type="match status" value="1"/>
</dbReference>
<evidence type="ECO:0000313" key="2">
    <source>
        <dbReference type="Proteomes" id="UP000081671"/>
    </source>
</evidence>
<dbReference type="RefSeq" id="XP_012867285.1">
    <property type="nucleotide sequence ID" value="XM_013011831.1"/>
</dbReference>
<sequence>MEFLKEDNASENMQESQDTHISSHLDEVVAAVSITSRKKSPNKLPQTALFQPPREKLHLCEERVRSYFSNHQYKQAIQELVRCLALTRICYGDSHWKLADAHVNLAEGYLQLKGFSLQAKQHAEKAKEILVSSIVSPYKDNTDIFKCSIELFCTLGKALLSLQKYKEASENLTKADNISKELLQCGKIIKEEWTEIQARIKFSFAQVYQCQKKLKEALPHYKEALEYTVSNKGDKSIECVPILRELAGTEQALGFHDEAITRLLQAHVIVQSKTPSQEQASESAHFVARAAVASGKPEYHEVAEKYFQESMGHLKDCEGKGRAKFLSIQDEFCHFLQSIGQEERATLVQKESLEAKVGAFGDFSPKVAETYRLLGRADLAQGNPSGAHKKLKKLERPQGKIARPGWNPVPTPGPVIEATRVLPWRTMVVAYSNTLVKGWSQVTGESRDADKDLEPPAFGNVECLQIQSLLYGPQDKRTLATQQTVDILSKNPEVSMKPRQSLKTKLDICINIPQNTALGKARPHVVD</sequence>
<feature type="region of interest" description="Disordered" evidence="1">
    <location>
        <begin position="1"/>
        <end position="21"/>
    </location>
</feature>
<dbReference type="InterPro" id="IPR042621">
    <property type="entry name" value="TTC23/TTC23L"/>
</dbReference>
<dbReference type="PANTHER" id="PTHR14485">
    <property type="entry name" value="TETRATRICOPEPTIDE REPEAT PROTEIN 23"/>
    <property type="match status" value="1"/>
</dbReference>
<dbReference type="Proteomes" id="UP000081671">
    <property type="component" value="Unplaced"/>
</dbReference>
<protein>
    <submittedName>
        <fullName evidence="3">Tetratricopeptide repeat protein 23 isoform X1</fullName>
    </submittedName>
</protein>
<dbReference type="InterPro" id="IPR011990">
    <property type="entry name" value="TPR-like_helical_dom_sf"/>
</dbReference>
<dbReference type="OrthoDB" id="9986634at2759"/>
<evidence type="ECO:0000313" key="3">
    <source>
        <dbReference type="RefSeq" id="XP_012867285.1"/>
    </source>
</evidence>
<dbReference type="Gene3D" id="1.25.40.10">
    <property type="entry name" value="Tetratricopeptide repeat domain"/>
    <property type="match status" value="2"/>
</dbReference>
<dbReference type="AlphaFoldDB" id="A0A1S3ETN1"/>
<dbReference type="GeneID" id="105982268"/>
<dbReference type="SMART" id="SM00028">
    <property type="entry name" value="TPR"/>
    <property type="match status" value="2"/>
</dbReference>
<gene>
    <name evidence="3" type="primary">Ttc23</name>
</gene>
<proteinExistence type="predicted"/>
<dbReference type="SUPFAM" id="SSF48452">
    <property type="entry name" value="TPR-like"/>
    <property type="match status" value="1"/>
</dbReference>
<evidence type="ECO:0000256" key="1">
    <source>
        <dbReference type="SAM" id="MobiDB-lite"/>
    </source>
</evidence>
<name>A0A1S3ETN1_DIPOR</name>
<reference evidence="3" key="1">
    <citation type="submission" date="2025-08" db="UniProtKB">
        <authorList>
            <consortium name="RefSeq"/>
        </authorList>
    </citation>
    <scope>IDENTIFICATION</scope>
    <source>
        <tissue evidence="3">Kidney</tissue>
    </source>
</reference>
<dbReference type="InParanoid" id="A0A1S3ETN1"/>
<dbReference type="CTD" id="64927"/>
<dbReference type="InterPro" id="IPR019734">
    <property type="entry name" value="TPR_rpt"/>
</dbReference>
<keyword evidence="2" id="KW-1185">Reference proteome</keyword>
<organism evidence="2 3">
    <name type="scientific">Dipodomys ordii</name>
    <name type="common">Ord's kangaroo rat</name>
    <dbReference type="NCBI Taxonomy" id="10020"/>
    <lineage>
        <taxon>Eukaryota</taxon>
        <taxon>Metazoa</taxon>
        <taxon>Chordata</taxon>
        <taxon>Craniata</taxon>
        <taxon>Vertebrata</taxon>
        <taxon>Euteleostomi</taxon>
        <taxon>Mammalia</taxon>
        <taxon>Eutheria</taxon>
        <taxon>Euarchontoglires</taxon>
        <taxon>Glires</taxon>
        <taxon>Rodentia</taxon>
        <taxon>Castorimorpha</taxon>
        <taxon>Heteromyidae</taxon>
        <taxon>Dipodomyinae</taxon>
        <taxon>Dipodomys</taxon>
    </lineage>
</organism>
<accession>A0A1S3ETN1</accession>